<evidence type="ECO:0000313" key="1">
    <source>
        <dbReference type="EMBL" id="JAH27870.1"/>
    </source>
</evidence>
<reference evidence="1" key="2">
    <citation type="journal article" date="2015" name="Fish Shellfish Immunol.">
        <title>Early steps in the European eel (Anguilla anguilla)-Vibrio vulnificus interaction in the gills: Role of the RtxA13 toxin.</title>
        <authorList>
            <person name="Callol A."/>
            <person name="Pajuelo D."/>
            <person name="Ebbesson L."/>
            <person name="Teles M."/>
            <person name="MacKenzie S."/>
            <person name="Amaro C."/>
        </authorList>
    </citation>
    <scope>NUCLEOTIDE SEQUENCE</scope>
</reference>
<reference evidence="1" key="1">
    <citation type="submission" date="2014-11" db="EMBL/GenBank/DDBJ databases">
        <authorList>
            <person name="Amaro Gonzalez C."/>
        </authorList>
    </citation>
    <scope>NUCLEOTIDE SEQUENCE</scope>
</reference>
<proteinExistence type="predicted"/>
<sequence length="48" mass="6038">MQYRQKCSTDKHMQYRQNAVQTEMQYTDKYVQYTETFSTDERVQYRQT</sequence>
<organism evidence="1">
    <name type="scientific">Anguilla anguilla</name>
    <name type="common">European freshwater eel</name>
    <name type="synonym">Muraena anguilla</name>
    <dbReference type="NCBI Taxonomy" id="7936"/>
    <lineage>
        <taxon>Eukaryota</taxon>
        <taxon>Metazoa</taxon>
        <taxon>Chordata</taxon>
        <taxon>Craniata</taxon>
        <taxon>Vertebrata</taxon>
        <taxon>Euteleostomi</taxon>
        <taxon>Actinopterygii</taxon>
        <taxon>Neopterygii</taxon>
        <taxon>Teleostei</taxon>
        <taxon>Anguilliformes</taxon>
        <taxon>Anguillidae</taxon>
        <taxon>Anguilla</taxon>
    </lineage>
</organism>
<accession>A0A0E9RHE3</accession>
<name>A0A0E9RHE3_ANGAN</name>
<dbReference type="AlphaFoldDB" id="A0A0E9RHE3"/>
<protein>
    <submittedName>
        <fullName evidence="1">Uncharacterized protein</fullName>
    </submittedName>
</protein>
<dbReference type="EMBL" id="GBXM01080707">
    <property type="protein sequence ID" value="JAH27870.1"/>
    <property type="molecule type" value="Transcribed_RNA"/>
</dbReference>